<keyword evidence="11" id="KW-0234">DNA repair</keyword>
<dbReference type="InterPro" id="IPR036322">
    <property type="entry name" value="WD40_repeat_dom_sf"/>
</dbReference>
<comment type="catalytic activity">
    <reaction evidence="1">
        <text>S-ubiquitinyl-[E2 ubiquitin-conjugating enzyme]-L-cysteine + [acceptor protein]-L-lysine = [E2 ubiquitin-conjugating enzyme]-L-cysteine + N(6)-ubiquitinyl-[acceptor protein]-L-lysine.</text>
        <dbReference type="EC" id="2.3.2.27"/>
    </reaction>
</comment>
<dbReference type="Proteomes" id="UP001304243">
    <property type="component" value="Unassembled WGS sequence"/>
</dbReference>
<comment type="caution">
    <text evidence="18">The sequence shown here is derived from an EMBL/GenBank/DDBJ whole genome shotgun (WGS) entry which is preliminary data.</text>
</comment>
<keyword evidence="15" id="KW-0175">Coiled coil</keyword>
<dbReference type="SMART" id="SM00184">
    <property type="entry name" value="RING"/>
    <property type="match status" value="1"/>
</dbReference>
<keyword evidence="14" id="KW-0479">Metal-binding</keyword>
<evidence type="ECO:0000256" key="15">
    <source>
        <dbReference type="SAM" id="Coils"/>
    </source>
</evidence>
<keyword evidence="14" id="KW-0862">Zinc</keyword>
<dbReference type="GO" id="GO:0016567">
    <property type="term" value="P:protein ubiquitination"/>
    <property type="evidence" value="ECO:0007669"/>
    <property type="project" value="InterPro"/>
</dbReference>
<dbReference type="InterPro" id="IPR037381">
    <property type="entry name" value="RFWD3"/>
</dbReference>
<keyword evidence="6" id="KW-0853">WD repeat</keyword>
<gene>
    <name evidence="18" type="ORF">ATC70_003192</name>
</gene>
<evidence type="ECO:0000256" key="2">
    <source>
        <dbReference type="ARBA" id="ARBA00004496"/>
    </source>
</evidence>
<dbReference type="SUPFAM" id="SSF50978">
    <property type="entry name" value="WD40 repeat-like"/>
    <property type="match status" value="1"/>
</dbReference>
<feature type="domain" description="RING-type" evidence="17">
    <location>
        <begin position="58"/>
        <end position="105"/>
    </location>
</feature>
<keyword evidence="7" id="KW-0808">Transferase</keyword>
<keyword evidence="5" id="KW-0963">Cytoplasm</keyword>
<dbReference type="Pfam" id="PF23419">
    <property type="entry name" value="WD40_RFWD3"/>
    <property type="match status" value="1"/>
</dbReference>
<evidence type="ECO:0000256" key="12">
    <source>
        <dbReference type="ARBA" id="ARBA00023242"/>
    </source>
</evidence>
<comment type="pathway">
    <text evidence="3">Protein modification; protein ubiquitination.</text>
</comment>
<dbReference type="GO" id="GO:0008270">
    <property type="term" value="F:zinc ion binding"/>
    <property type="evidence" value="ECO:0007669"/>
    <property type="project" value="UniProtKB-KW"/>
</dbReference>
<name>A0AAN7D7Q6_9FUNG</name>
<evidence type="ECO:0000313" key="19">
    <source>
        <dbReference type="Proteomes" id="UP001304243"/>
    </source>
</evidence>
<dbReference type="InterPro" id="IPR015943">
    <property type="entry name" value="WD40/YVTN_repeat-like_dom_sf"/>
</dbReference>
<keyword evidence="14" id="KW-0863">Zinc-finger</keyword>
<dbReference type="InterPro" id="IPR013083">
    <property type="entry name" value="Znf_RING/FYVE/PHD"/>
</dbReference>
<accession>A0AAN7D7Q6</accession>
<sequence>MEAHSNPVESEGSPDFLDYADSDNSDFQVPLSIPDDNSSKRRTEESDSQEDEEDSNVCGICQKEWANNGFHSIAQMKCGHCFGRSCINQYKRDKFKNSAFNCPLCGQLSKRREIRKIWPSKLIPEDQSYIDKLTSELKELDQRLAQLATQNADIQKKMVEKKAVLDSFDSLLPVVPSQATTQEIVESQTEQGFALKSRVSMRGEVYHAVNLNPLEDMAVVSTFQQARRRYGFRKINMYDTSVTEFIPTNHQNIIRDIKHSPNGMLLSTGDDRTLKLTSVTKSLVVQSYTLEAPSRACAFDDKNLNLLYCGLATGALMVYDVRNTRGYLSKLVDPERNNPLLSVIPKGNSILCTDQYASYTWDLGESQQYTAQSLYLQHQVQNKGAQDTIYSVSMSEDTFVTSRRNGGRMEHHINKITNENGQRIFDEAWSCAVLQDEPSFCRNTHFSRDDEVFLCYAEKDKVTIRTKDSQTQAFATDGPVFDIQHTTNGVNEFLAALSNDTLYIYTYDV</sequence>
<evidence type="ECO:0000256" key="5">
    <source>
        <dbReference type="ARBA" id="ARBA00022490"/>
    </source>
</evidence>
<dbReference type="PANTHER" id="PTHR16047:SF7">
    <property type="entry name" value="E3 UBIQUITIN-PROTEIN LIGASE RFWD3"/>
    <property type="match status" value="1"/>
</dbReference>
<dbReference type="GO" id="GO:0036297">
    <property type="term" value="P:interstrand cross-link repair"/>
    <property type="evidence" value="ECO:0007669"/>
    <property type="project" value="InterPro"/>
</dbReference>
<feature type="coiled-coil region" evidence="15">
    <location>
        <begin position="130"/>
        <end position="157"/>
    </location>
</feature>
<dbReference type="Gene3D" id="2.130.10.10">
    <property type="entry name" value="YVTN repeat-like/Quinoprotein amine dehydrogenase"/>
    <property type="match status" value="1"/>
</dbReference>
<evidence type="ECO:0000256" key="4">
    <source>
        <dbReference type="ARBA" id="ARBA00012483"/>
    </source>
</evidence>
<proteinExistence type="predicted"/>
<dbReference type="GeneID" id="89946894"/>
<organism evidence="18 19">
    <name type="scientific">Mucor velutinosus</name>
    <dbReference type="NCBI Taxonomy" id="708070"/>
    <lineage>
        <taxon>Eukaryota</taxon>
        <taxon>Fungi</taxon>
        <taxon>Fungi incertae sedis</taxon>
        <taxon>Mucoromycota</taxon>
        <taxon>Mucoromycotina</taxon>
        <taxon>Mucoromycetes</taxon>
        <taxon>Mucorales</taxon>
        <taxon>Mucorineae</taxon>
        <taxon>Mucoraceae</taxon>
        <taxon>Mucor</taxon>
    </lineage>
</organism>
<evidence type="ECO:0000256" key="1">
    <source>
        <dbReference type="ARBA" id="ARBA00000900"/>
    </source>
</evidence>
<evidence type="ECO:0000256" key="16">
    <source>
        <dbReference type="SAM" id="MobiDB-lite"/>
    </source>
</evidence>
<keyword evidence="19" id="KW-1185">Reference proteome</keyword>
<evidence type="ECO:0000256" key="7">
    <source>
        <dbReference type="ARBA" id="ARBA00022679"/>
    </source>
</evidence>
<feature type="region of interest" description="Disordered" evidence="16">
    <location>
        <begin position="1"/>
        <end position="53"/>
    </location>
</feature>
<dbReference type="EC" id="2.3.2.27" evidence="4"/>
<dbReference type="SUPFAM" id="SSF57850">
    <property type="entry name" value="RING/U-box"/>
    <property type="match status" value="1"/>
</dbReference>
<comment type="subcellular location">
    <subcellularLocation>
        <location evidence="2">Cytoplasm</location>
    </subcellularLocation>
    <subcellularLocation>
        <location evidence="13">Nucleus</location>
        <location evidence="13">Nuclear body</location>
    </subcellularLocation>
</comment>
<reference evidence="18 19" key="1">
    <citation type="submission" date="2022-11" db="EMBL/GenBank/DDBJ databases">
        <title>Mucor velutinosus strain NIH1002 WGS.</title>
        <authorList>
            <person name="Subramanian P."/>
            <person name="Mullikin J.C."/>
            <person name="Segre J.A."/>
            <person name="Zelazny A.M."/>
        </authorList>
    </citation>
    <scope>NUCLEOTIDE SEQUENCE [LARGE SCALE GENOMIC DNA]</scope>
    <source>
        <strain evidence="18 19">NIH1002</strain>
    </source>
</reference>
<evidence type="ECO:0000256" key="3">
    <source>
        <dbReference type="ARBA" id="ARBA00004906"/>
    </source>
</evidence>
<dbReference type="GO" id="GO:0005737">
    <property type="term" value="C:cytoplasm"/>
    <property type="evidence" value="ECO:0007669"/>
    <property type="project" value="UniProtKB-SubCell"/>
</dbReference>
<dbReference type="GO" id="GO:0016604">
    <property type="term" value="C:nuclear body"/>
    <property type="evidence" value="ECO:0007669"/>
    <property type="project" value="UniProtKB-SubCell"/>
</dbReference>
<evidence type="ECO:0000256" key="6">
    <source>
        <dbReference type="ARBA" id="ARBA00022574"/>
    </source>
</evidence>
<evidence type="ECO:0000256" key="13">
    <source>
        <dbReference type="ARBA" id="ARBA00034306"/>
    </source>
</evidence>
<evidence type="ECO:0000313" key="18">
    <source>
        <dbReference type="EMBL" id="KAK4512491.1"/>
    </source>
</evidence>
<dbReference type="EMBL" id="JASEJX010000021">
    <property type="protein sequence ID" value="KAK4512491.1"/>
    <property type="molecule type" value="Genomic_DNA"/>
</dbReference>
<protein>
    <recommendedName>
        <fullName evidence="4">RING-type E3 ubiquitin transferase</fullName>
        <ecNumber evidence="4">2.3.2.27</ecNumber>
    </recommendedName>
</protein>
<evidence type="ECO:0000256" key="11">
    <source>
        <dbReference type="ARBA" id="ARBA00023204"/>
    </source>
</evidence>
<dbReference type="InterPro" id="IPR001841">
    <property type="entry name" value="Znf_RING"/>
</dbReference>
<evidence type="ECO:0000256" key="9">
    <source>
        <dbReference type="ARBA" id="ARBA00022763"/>
    </source>
</evidence>
<evidence type="ECO:0000259" key="17">
    <source>
        <dbReference type="PROSITE" id="PS50089"/>
    </source>
</evidence>
<keyword evidence="8" id="KW-0677">Repeat</keyword>
<dbReference type="Gene3D" id="3.30.40.10">
    <property type="entry name" value="Zinc/RING finger domain, C3HC4 (zinc finger)"/>
    <property type="match status" value="1"/>
</dbReference>
<evidence type="ECO:0000256" key="14">
    <source>
        <dbReference type="PROSITE-ProRule" id="PRU00175"/>
    </source>
</evidence>
<dbReference type="GO" id="GO:0061630">
    <property type="term" value="F:ubiquitin protein ligase activity"/>
    <property type="evidence" value="ECO:0007669"/>
    <property type="project" value="UniProtKB-EC"/>
</dbReference>
<keyword evidence="10" id="KW-0833">Ubl conjugation pathway</keyword>
<dbReference type="RefSeq" id="XP_064679157.1">
    <property type="nucleotide sequence ID" value="XM_064822557.1"/>
</dbReference>
<keyword evidence="12" id="KW-0539">Nucleus</keyword>
<dbReference type="PROSITE" id="PS50089">
    <property type="entry name" value="ZF_RING_2"/>
    <property type="match status" value="1"/>
</dbReference>
<dbReference type="InterPro" id="IPR056527">
    <property type="entry name" value="WD40_RFWD3"/>
</dbReference>
<keyword evidence="9" id="KW-0227">DNA damage</keyword>
<evidence type="ECO:0000256" key="8">
    <source>
        <dbReference type="ARBA" id="ARBA00022737"/>
    </source>
</evidence>
<evidence type="ECO:0000256" key="10">
    <source>
        <dbReference type="ARBA" id="ARBA00022786"/>
    </source>
</evidence>
<dbReference type="PANTHER" id="PTHR16047">
    <property type="entry name" value="RFWD3 PROTEIN"/>
    <property type="match status" value="1"/>
</dbReference>
<dbReference type="AlphaFoldDB" id="A0AAN7D7Q6"/>